<dbReference type="Pfam" id="PF03221">
    <property type="entry name" value="HTH_Tnp_Tc5"/>
    <property type="match status" value="1"/>
</dbReference>
<evidence type="ECO:0000256" key="2">
    <source>
        <dbReference type="ARBA" id="ARBA00023125"/>
    </source>
</evidence>
<evidence type="ECO:0000256" key="1">
    <source>
        <dbReference type="ARBA" id="ARBA00004123"/>
    </source>
</evidence>
<proteinExistence type="predicted"/>
<dbReference type="Pfam" id="PF03184">
    <property type="entry name" value="DDE_1"/>
    <property type="match status" value="1"/>
</dbReference>
<sequence length="528" mass="60573">MLPRLLGANRFPAYLALAIKELDRIKVELKLLRQSGEKLVQRNEYLNAKLNYEKVRCTAEIEHLKKPSLISFMHEFKNGSYSTSRPMEHTGVISVASEPVSAPLGFQLELLEKLNTSVRRLSEEYGVGVSTIYGLSKQKDKLLEFCIESDERRLLKSRKTLHRAESHDLDRVLKEWIRDRRSESVPLSRETIMSQGRRYHDELKIQGVCAYSIGWYQKFQRRNEIKTVKICGDRGSADHQAAKEFVEEFARIIADEKLSPEQVYNADETSLFWRYCPRRTVTTSDEIAPTGVKDAKERISVLACGNAASTHKCKLAAVGKNLHPRCFKNLHSLPVHYYANKKAWFRRYIFSQWFQKHFVPAARVHCREVGLQNGCKILLLLDNCPAHPPAEIISKNSVYAMCFPPNVTSLIQPCDQGILRSMKSKYKNTFLNCMLSAVDNGVNVERFRKQFSMKDAVYAVANAWDAVTEKTITGAWHNLWLAANRRDLGEQRDYTEDLTEDKMTGDLLRYANSLPSESISKLEEVDIE</sequence>
<protein>
    <recommendedName>
        <fullName evidence="3">HTH CENPB-type domain-containing protein</fullName>
    </recommendedName>
</protein>
<comment type="subcellular location">
    <subcellularLocation>
        <location evidence="1">Nucleus</location>
    </subcellularLocation>
</comment>
<dbReference type="Proteomes" id="UP000030758">
    <property type="component" value="Unassembled WGS sequence"/>
</dbReference>
<evidence type="ECO:0000259" key="3">
    <source>
        <dbReference type="PROSITE" id="PS51253"/>
    </source>
</evidence>
<name>A0A085NFC3_9BILA</name>
<dbReference type="SUPFAM" id="SSF46689">
    <property type="entry name" value="Homeodomain-like"/>
    <property type="match status" value="1"/>
</dbReference>
<dbReference type="GO" id="GO:0005634">
    <property type="term" value="C:nucleus"/>
    <property type="evidence" value="ECO:0007669"/>
    <property type="project" value="UniProtKB-SubCell"/>
</dbReference>
<dbReference type="InterPro" id="IPR036397">
    <property type="entry name" value="RNaseH_sf"/>
</dbReference>
<dbReference type="EMBL" id="KL367507">
    <property type="protein sequence ID" value="KFD68169.1"/>
    <property type="molecule type" value="Genomic_DNA"/>
</dbReference>
<feature type="domain" description="HTH CENPB-type" evidence="3">
    <location>
        <begin position="157"/>
        <end position="229"/>
    </location>
</feature>
<dbReference type="InterPro" id="IPR050863">
    <property type="entry name" value="CenT-Element_Derived"/>
</dbReference>
<dbReference type="InterPro" id="IPR004875">
    <property type="entry name" value="DDE_SF_endonuclease_dom"/>
</dbReference>
<dbReference type="PANTHER" id="PTHR19303">
    <property type="entry name" value="TRANSPOSON"/>
    <property type="match status" value="1"/>
</dbReference>
<reference evidence="4" key="1">
    <citation type="journal article" date="2014" name="Nat. Genet.">
        <title>Genome and transcriptome of the porcine whipworm Trichuris suis.</title>
        <authorList>
            <person name="Jex A.R."/>
            <person name="Nejsum P."/>
            <person name="Schwarz E.M."/>
            <person name="Hu L."/>
            <person name="Young N.D."/>
            <person name="Hall R.S."/>
            <person name="Korhonen P.K."/>
            <person name="Liao S."/>
            <person name="Thamsborg S."/>
            <person name="Xia J."/>
            <person name="Xu P."/>
            <person name="Wang S."/>
            <person name="Scheerlinck J.P."/>
            <person name="Hofmann A."/>
            <person name="Sternberg P.W."/>
            <person name="Wang J."/>
            <person name="Gasser R.B."/>
        </authorList>
    </citation>
    <scope>NUCLEOTIDE SEQUENCE [LARGE SCALE GENOMIC DNA]</scope>
    <source>
        <strain evidence="4">DCEP-RM93F</strain>
    </source>
</reference>
<accession>A0A085NFC3</accession>
<dbReference type="Gene3D" id="3.30.420.10">
    <property type="entry name" value="Ribonuclease H-like superfamily/Ribonuclease H"/>
    <property type="match status" value="1"/>
</dbReference>
<dbReference type="InterPro" id="IPR006600">
    <property type="entry name" value="HTH_CenpB_DNA-bd_dom"/>
</dbReference>
<dbReference type="AlphaFoldDB" id="A0A085NFC3"/>
<dbReference type="GO" id="GO:0003677">
    <property type="term" value="F:DNA binding"/>
    <property type="evidence" value="ECO:0007669"/>
    <property type="project" value="UniProtKB-KW"/>
</dbReference>
<organism evidence="4">
    <name type="scientific">Trichuris suis</name>
    <name type="common">pig whipworm</name>
    <dbReference type="NCBI Taxonomy" id="68888"/>
    <lineage>
        <taxon>Eukaryota</taxon>
        <taxon>Metazoa</taxon>
        <taxon>Ecdysozoa</taxon>
        <taxon>Nematoda</taxon>
        <taxon>Enoplea</taxon>
        <taxon>Dorylaimia</taxon>
        <taxon>Trichinellida</taxon>
        <taxon>Trichuridae</taxon>
        <taxon>Trichuris</taxon>
    </lineage>
</organism>
<keyword evidence="2" id="KW-0238">DNA-binding</keyword>
<evidence type="ECO:0000313" key="4">
    <source>
        <dbReference type="EMBL" id="KFD68169.1"/>
    </source>
</evidence>
<dbReference type="PANTHER" id="PTHR19303:SF16">
    <property type="entry name" value="JERKY PROTEIN HOMOLOG-LIKE"/>
    <property type="match status" value="1"/>
</dbReference>
<dbReference type="PROSITE" id="PS51253">
    <property type="entry name" value="HTH_CENPB"/>
    <property type="match status" value="1"/>
</dbReference>
<dbReference type="InterPro" id="IPR009057">
    <property type="entry name" value="Homeodomain-like_sf"/>
</dbReference>
<dbReference type="Gene3D" id="1.10.10.60">
    <property type="entry name" value="Homeodomain-like"/>
    <property type="match status" value="1"/>
</dbReference>
<gene>
    <name evidence="4" type="ORF">M514_19651</name>
</gene>
<dbReference type="SMART" id="SM00674">
    <property type="entry name" value="CENPB"/>
    <property type="match status" value="1"/>
</dbReference>